<keyword evidence="3" id="KW-1185">Reference proteome</keyword>
<feature type="chain" id="PRO_5021834778" description="DUF4468 domain-containing protein" evidence="1">
    <location>
        <begin position="17"/>
        <end position="166"/>
    </location>
</feature>
<organism evidence="2 3">
    <name type="scientific">Flavobacterium zepuense</name>
    <dbReference type="NCBI Taxonomy" id="2593302"/>
    <lineage>
        <taxon>Bacteria</taxon>
        <taxon>Pseudomonadati</taxon>
        <taxon>Bacteroidota</taxon>
        <taxon>Flavobacteriia</taxon>
        <taxon>Flavobacteriales</taxon>
        <taxon>Flavobacteriaceae</taxon>
        <taxon>Flavobacterium</taxon>
    </lineage>
</organism>
<name>A0A552UYL1_9FLAO</name>
<keyword evidence="1" id="KW-0732">Signal</keyword>
<comment type="caution">
    <text evidence="2">The sequence shown here is derived from an EMBL/GenBank/DDBJ whole genome shotgun (WGS) entry which is preliminary data.</text>
</comment>
<dbReference type="EMBL" id="VJVZ01000009">
    <property type="protein sequence ID" value="TRW23299.1"/>
    <property type="molecule type" value="Genomic_DNA"/>
</dbReference>
<sequence length="166" mass="18539">MKKLLLLLLCSLPALAQNGFKIEDNILIWERAYSADNVDIASVLDKNPNLKTGSFMDNFYKGMGIDIKNTCNSQNGLMKNNVKFQFVVMTSPTGYVVKVKDLKFLEKYGPMQARIRANAWEQYFVDGTTLKSDATSIENMGCIDNFLSSLFAPAPVTTETRAMTSN</sequence>
<dbReference type="OrthoDB" id="1362915at2"/>
<evidence type="ECO:0000256" key="1">
    <source>
        <dbReference type="SAM" id="SignalP"/>
    </source>
</evidence>
<dbReference type="Proteomes" id="UP000320643">
    <property type="component" value="Unassembled WGS sequence"/>
</dbReference>
<gene>
    <name evidence="2" type="ORF">FMM05_13965</name>
</gene>
<evidence type="ECO:0008006" key="4">
    <source>
        <dbReference type="Google" id="ProtNLM"/>
    </source>
</evidence>
<reference evidence="2 3" key="1">
    <citation type="submission" date="2019-07" db="EMBL/GenBank/DDBJ databases">
        <title>Flavobacterium sp. nov., isolated from glacier ice.</title>
        <authorList>
            <person name="Liu Q."/>
            <person name="Xin Y.-H."/>
        </authorList>
    </citation>
    <scope>NUCLEOTIDE SEQUENCE [LARGE SCALE GENOMIC DNA]</scope>
    <source>
        <strain evidence="2 3">ZT4R6</strain>
    </source>
</reference>
<evidence type="ECO:0000313" key="2">
    <source>
        <dbReference type="EMBL" id="TRW23299.1"/>
    </source>
</evidence>
<proteinExistence type="predicted"/>
<dbReference type="RefSeq" id="WP_143374016.1">
    <property type="nucleotide sequence ID" value="NZ_VJVZ01000009.1"/>
</dbReference>
<accession>A0A552UYL1</accession>
<evidence type="ECO:0000313" key="3">
    <source>
        <dbReference type="Proteomes" id="UP000320643"/>
    </source>
</evidence>
<feature type="signal peptide" evidence="1">
    <location>
        <begin position="1"/>
        <end position="16"/>
    </location>
</feature>
<dbReference type="AlphaFoldDB" id="A0A552UYL1"/>
<protein>
    <recommendedName>
        <fullName evidence="4">DUF4468 domain-containing protein</fullName>
    </recommendedName>
</protein>